<keyword evidence="5" id="KW-1185">Reference proteome</keyword>
<proteinExistence type="inferred from homology"/>
<dbReference type="PANTHER" id="PTHR43094:SF1">
    <property type="entry name" value="AMINOTRANSFERASE CLASS-III"/>
    <property type="match status" value="1"/>
</dbReference>
<dbReference type="Gene3D" id="3.90.1150.10">
    <property type="entry name" value="Aspartate Aminotransferase, domain 1"/>
    <property type="match status" value="1"/>
</dbReference>
<comment type="caution">
    <text evidence="4">The sequence shown here is derived from an EMBL/GenBank/DDBJ whole genome shotgun (WGS) entry which is preliminary data.</text>
</comment>
<keyword evidence="2 3" id="KW-0663">Pyridoxal phosphate</keyword>
<dbReference type="SUPFAM" id="SSF53383">
    <property type="entry name" value="PLP-dependent transferases"/>
    <property type="match status" value="1"/>
</dbReference>
<dbReference type="EMBL" id="JAGGLB010000020">
    <property type="protein sequence ID" value="MBP1993682.1"/>
    <property type="molecule type" value="Genomic_DNA"/>
</dbReference>
<evidence type="ECO:0000313" key="4">
    <source>
        <dbReference type="EMBL" id="MBP1993682.1"/>
    </source>
</evidence>
<dbReference type="InterPro" id="IPR015421">
    <property type="entry name" value="PyrdxlP-dep_Trfase_major"/>
</dbReference>
<reference evidence="4 5" key="1">
    <citation type="submission" date="2021-03" db="EMBL/GenBank/DDBJ databases">
        <title>Genomic Encyclopedia of Type Strains, Phase IV (KMG-IV): sequencing the most valuable type-strain genomes for metagenomic binning, comparative biology and taxonomic classification.</title>
        <authorList>
            <person name="Goeker M."/>
        </authorList>
    </citation>
    <scope>NUCLEOTIDE SEQUENCE [LARGE SCALE GENOMIC DNA]</scope>
    <source>
        <strain evidence="4 5">DSM 26048</strain>
    </source>
</reference>
<dbReference type="PIRSF" id="PIRSF000521">
    <property type="entry name" value="Transaminase_4ab_Lys_Orn"/>
    <property type="match status" value="1"/>
</dbReference>
<dbReference type="Proteomes" id="UP001519287">
    <property type="component" value="Unassembled WGS sequence"/>
</dbReference>
<dbReference type="InterPro" id="IPR015422">
    <property type="entry name" value="PyrdxlP-dep_Trfase_small"/>
</dbReference>
<comment type="similarity">
    <text evidence="1 3">Belongs to the class-III pyridoxal-phosphate-dependent aminotransferase family.</text>
</comment>
<dbReference type="Gene3D" id="3.40.640.10">
    <property type="entry name" value="Type I PLP-dependent aspartate aminotransferase-like (Major domain)"/>
    <property type="match status" value="1"/>
</dbReference>
<evidence type="ECO:0000256" key="3">
    <source>
        <dbReference type="RuleBase" id="RU003560"/>
    </source>
</evidence>
<organism evidence="4 5">
    <name type="scientific">Paenibacillus eucommiae</name>
    <dbReference type="NCBI Taxonomy" id="1355755"/>
    <lineage>
        <taxon>Bacteria</taxon>
        <taxon>Bacillati</taxon>
        <taxon>Bacillota</taxon>
        <taxon>Bacilli</taxon>
        <taxon>Bacillales</taxon>
        <taxon>Paenibacillaceae</taxon>
        <taxon>Paenibacillus</taxon>
    </lineage>
</organism>
<dbReference type="InterPro" id="IPR015424">
    <property type="entry name" value="PyrdxlP-dep_Trfase"/>
</dbReference>
<dbReference type="RefSeq" id="WP_209975561.1">
    <property type="nucleotide sequence ID" value="NZ_JAGGLB010000020.1"/>
</dbReference>
<dbReference type="CDD" id="cd00610">
    <property type="entry name" value="OAT_like"/>
    <property type="match status" value="1"/>
</dbReference>
<dbReference type="InterPro" id="IPR005814">
    <property type="entry name" value="Aminotrans_3"/>
</dbReference>
<evidence type="ECO:0000313" key="5">
    <source>
        <dbReference type="Proteomes" id="UP001519287"/>
    </source>
</evidence>
<dbReference type="Pfam" id="PF00202">
    <property type="entry name" value="Aminotran_3"/>
    <property type="match status" value="1"/>
</dbReference>
<sequence length="446" mass="49546">MDSLLERIYSTSADQMEEFGRHVMVGGGTPGPCLVKGKGVRVTDSNGKSYIDCTSQSWAMYLGYAHDEIRQVVNEQMSYFSHIHQGFHTMPRYSLAQKLASLAPKHLNRVSFTVGGGSAIEAAMKIAMKNKPEAKHFITLWDAYHGSTLTTAGASWTATQASGQFTGVKHFMHNINSNFIRVPNPYCYRCHFGHNPETCAQQCADMLRKTMEMGVNGPVAGVIIEPIQASGGQIPCPKSYLQKVREICDEFGALLIFDEIQTYCRIGEFYAADYYGVEPDIIVLGKALGAGFPIAAIIIHDRLQGFEMHAEELHTFANNSVSQVAALKQIEIIERDNILDNTRKMGAYIAESARAMSKRFEQIGDIRQIGLHIGLEMIEDADTKRPLSLEKAVQIRNVGLEKGIILGTGGYRKNLLKIKPPLVVKQEEVDELLNIFEATLEQVFHK</sequence>
<gene>
    <name evidence="4" type="ORF">J2Z66_005308</name>
</gene>
<name>A0ABS4J1H5_9BACL</name>
<evidence type="ECO:0000256" key="1">
    <source>
        <dbReference type="ARBA" id="ARBA00008954"/>
    </source>
</evidence>
<dbReference type="PANTHER" id="PTHR43094">
    <property type="entry name" value="AMINOTRANSFERASE"/>
    <property type="match status" value="1"/>
</dbReference>
<protein>
    <submittedName>
        <fullName evidence="4">4-aminobutyrate aminotransferase-like enzyme</fullName>
    </submittedName>
</protein>
<accession>A0ABS4J1H5</accession>
<evidence type="ECO:0000256" key="2">
    <source>
        <dbReference type="ARBA" id="ARBA00022898"/>
    </source>
</evidence>